<evidence type="ECO:0000313" key="2">
    <source>
        <dbReference type="EMBL" id="BCJ99967.1"/>
    </source>
</evidence>
<sequence>MKYNKSWRFIVILILSDILLFEMVFYLQKNHTLPVFNYSQTTESETKDELIISLFMNNIIADSSKFYNNYFPDSYPLEYFNYEFKIKDIHKEGEPLNIYITFDTTPVIGPHISVGDDEITYKVDPSGNKTLVGFNHIKSYEIPERLRPNMIKPYPEKKN</sequence>
<keyword evidence="1" id="KW-0812">Transmembrane</keyword>
<dbReference type="Proteomes" id="UP000515703">
    <property type="component" value="Chromosome"/>
</dbReference>
<dbReference type="Pfam" id="PF13027">
    <property type="entry name" value="DUF3888"/>
    <property type="match status" value="1"/>
</dbReference>
<dbReference type="RefSeq" id="WP_185255684.1">
    <property type="nucleotide sequence ID" value="NZ_AP023368.1"/>
</dbReference>
<dbReference type="KEGG" id="acht:bsdcttw_30080"/>
<name>A0A7I8DQM4_9FIRM</name>
<gene>
    <name evidence="2" type="ORF">bsdcttw_30080</name>
</gene>
<dbReference type="EMBL" id="AP023368">
    <property type="protein sequence ID" value="BCJ99967.1"/>
    <property type="molecule type" value="Genomic_DNA"/>
</dbReference>
<reference evidence="2 3" key="1">
    <citation type="submission" date="2020-08" db="EMBL/GenBank/DDBJ databases">
        <title>Draft genome sequencing of an Anaerocolumna strain isolated from anoxic soil subjected to BSD treatment.</title>
        <authorList>
            <person name="Uek A."/>
            <person name="Tonouchi A."/>
        </authorList>
    </citation>
    <scope>NUCLEOTIDE SEQUENCE [LARGE SCALE GENOMIC DNA]</scope>
    <source>
        <strain evidence="2 3">CTTW</strain>
    </source>
</reference>
<dbReference type="AlphaFoldDB" id="A0A7I8DQM4"/>
<evidence type="ECO:0008006" key="4">
    <source>
        <dbReference type="Google" id="ProtNLM"/>
    </source>
</evidence>
<keyword evidence="1" id="KW-0472">Membrane</keyword>
<keyword evidence="1" id="KW-1133">Transmembrane helix</keyword>
<protein>
    <recommendedName>
        <fullName evidence="4">DUF3888 domain-containing protein</fullName>
    </recommendedName>
</protein>
<dbReference type="InterPro" id="IPR024984">
    <property type="entry name" value="DUF3888"/>
</dbReference>
<keyword evidence="3" id="KW-1185">Reference proteome</keyword>
<reference evidence="2 3" key="2">
    <citation type="submission" date="2020-08" db="EMBL/GenBank/DDBJ databases">
        <authorList>
            <person name="Ueki A."/>
            <person name="Tonouchi A."/>
        </authorList>
    </citation>
    <scope>NUCLEOTIDE SEQUENCE [LARGE SCALE GENOMIC DNA]</scope>
    <source>
        <strain evidence="2 3">CTTW</strain>
    </source>
</reference>
<proteinExistence type="predicted"/>
<accession>A0A7I8DQM4</accession>
<organism evidence="2 3">
    <name type="scientific">Anaerocolumna chitinilytica</name>
    <dbReference type="NCBI Taxonomy" id="1727145"/>
    <lineage>
        <taxon>Bacteria</taxon>
        <taxon>Bacillati</taxon>
        <taxon>Bacillota</taxon>
        <taxon>Clostridia</taxon>
        <taxon>Lachnospirales</taxon>
        <taxon>Lachnospiraceae</taxon>
        <taxon>Anaerocolumna</taxon>
    </lineage>
</organism>
<evidence type="ECO:0000313" key="3">
    <source>
        <dbReference type="Proteomes" id="UP000515703"/>
    </source>
</evidence>
<evidence type="ECO:0000256" key="1">
    <source>
        <dbReference type="SAM" id="Phobius"/>
    </source>
</evidence>
<feature type="transmembrane region" description="Helical" evidence="1">
    <location>
        <begin position="7"/>
        <end position="27"/>
    </location>
</feature>